<organism evidence="2 3">
    <name type="scientific">Perkinsus olseni</name>
    <name type="common">Perkinsus atlanticus</name>
    <dbReference type="NCBI Taxonomy" id="32597"/>
    <lineage>
        <taxon>Eukaryota</taxon>
        <taxon>Sar</taxon>
        <taxon>Alveolata</taxon>
        <taxon>Perkinsozoa</taxon>
        <taxon>Perkinsea</taxon>
        <taxon>Perkinsida</taxon>
        <taxon>Perkinsidae</taxon>
        <taxon>Perkinsus</taxon>
    </lineage>
</organism>
<dbReference type="OrthoDB" id="446439at2759"/>
<accession>A0A7J6NU13</accession>
<sequence length="1115" mass="122844">MVSPQQHQQQTLASIRLVKSLLGWRAAALTDVRAAIERNFTADSQSGDNIIRCTGIIGLARTLLVINTLESPAHNAAMHQSTYLNNMLNDMLEASKTKDNGERTFKAKLLTSMSPVELHLDDVFTSIQGLSVISKGDDALHGQLLDMLYNRATTLDQHLNDNHERLSSRCLDLVCAISSMVPHVSKEGRVVALNAAKIVFDDPTSDLDALWGLRKACGPLGLGDVVANIDKAFYSRIAYMARVDDYNNGNDERDDGGTLISGKEATARRSSSVAAAIEWAAQSREGLEGLPTAIKSAVQDGVKSVLLPNEIARIIHTCLLCASRIGVSTDAAVSLLRGATERMMSIKGSLTRDDIYCIMLGLLKTRHNEITEYRHVLLAALQPKGMEMLDSFKPHQLAVVLRVLLHKVNKDDEPQAGRGDDDDIVHAIIGVLGTRGRELDIDSINDIIKDTYTYHGKDRLTQSQRASVTEVLRLIFSISDDNNERAPQIELLYASLDASGGTKKGTTALHLLCILADHGLASSSSSRVLGQAQEIPLAAVLRQYIKDNPPRNMKSSDIARACRYVDVLGDSFDVSEAVEDFIAKPNNILLMTTPQYVQLLAATTVMRSKRYHFNDDDDANNATVKLASILFDQYSLHGTRDDLSANDIMTIIAACLQHSAELTASRRTFNDPLLAEAIRVLVPVIHDSAPRPLIDFLTLLSQKKEALPNTSQLNVYSPLSQLSSSILSTLSTTITPTSNNHMKDITLALKAMARLDWYSTQCITSMIDALITTRLTSSSMEYVGDLMQSLRVLRVHDTPLLRRLVTWYKWMLRQSYGDTTTTNSSSRARPYPPEVRAHLASFALPIAELGYTSSSLIDIVEGALQEEEGNSHPSDPKLLISFLYILSRQGQEAFTRASFIQGVKRLASTPEEALQSLSAADWIKAFQVHLAPAIEGPPHIKRELVQDADIKKFIEDNASFSWYSAQERSRTQFLHSDTYHALRHTIEDDLGWPLYTANQSGEGLLYHPVIDVLSPPIILAVPYCCRASIGGSVVSDSGGPGGEMGEYKSTRVMIGSSLVKVRHLISLGWKVVPVWLSEWSDMKSDKDRAEYMIQQSTRAYALGPTPDDDGVHDEY</sequence>
<dbReference type="InterPro" id="IPR013584">
    <property type="entry name" value="RAP"/>
</dbReference>
<reference evidence="2 3" key="1">
    <citation type="submission" date="2020-04" db="EMBL/GenBank/DDBJ databases">
        <title>Perkinsus olseni comparative genomics.</title>
        <authorList>
            <person name="Bogema D.R."/>
        </authorList>
    </citation>
    <scope>NUCLEOTIDE SEQUENCE [LARGE SCALE GENOMIC DNA]</scope>
    <source>
        <strain evidence="2">00978-12</strain>
    </source>
</reference>
<dbReference type="Proteomes" id="UP000541610">
    <property type="component" value="Unassembled WGS sequence"/>
</dbReference>
<dbReference type="Pfam" id="PF08373">
    <property type="entry name" value="RAP"/>
    <property type="match status" value="1"/>
</dbReference>
<comment type="caution">
    <text evidence="2">The sequence shown here is derived from an EMBL/GenBank/DDBJ whole genome shotgun (WGS) entry which is preliminary data.</text>
</comment>
<proteinExistence type="predicted"/>
<evidence type="ECO:0000259" key="1">
    <source>
        <dbReference type="Pfam" id="PF08373"/>
    </source>
</evidence>
<dbReference type="EMBL" id="JABANP010000218">
    <property type="protein sequence ID" value="KAF4686531.1"/>
    <property type="molecule type" value="Genomic_DNA"/>
</dbReference>
<evidence type="ECO:0000313" key="3">
    <source>
        <dbReference type="Proteomes" id="UP000541610"/>
    </source>
</evidence>
<protein>
    <recommendedName>
        <fullName evidence="1">RAP domain-containing protein</fullName>
    </recommendedName>
</protein>
<feature type="domain" description="RAP" evidence="1">
    <location>
        <begin position="1047"/>
        <end position="1092"/>
    </location>
</feature>
<dbReference type="AlphaFoldDB" id="A0A7J6NU13"/>
<gene>
    <name evidence="2" type="ORF">FOZ60_005080</name>
</gene>
<evidence type="ECO:0000313" key="2">
    <source>
        <dbReference type="EMBL" id="KAF4686531.1"/>
    </source>
</evidence>
<name>A0A7J6NU13_PEROL</name>